<sequence>MDSHPSTAKEVEENSENNKKSDANFSPRGATPTVLTSFSEALNEKNFDENEMRDVQLYEEICSDEDLKKSEDGGGNGYNEKIDGTGQDEGGEDDNEAATSEKHLEFESLSQLKNSQLGKTVVIHSNDETPQETFSRLKDACIEGTLTYEDIMDGLFNTLVGGPFDLESRYVLHNCENVKLMLELTDLCPPKIQAEIWSIFVAIVKKSFLNLEICSKSGLVSLLLDRLPDADFIIADLFIQLLTVLTGYSISKRNSIKLLNVMAEMPKREGPDVFFAFPGKASAGIFIPPLNRWPHQNGWTFCTWFRMDPLNSVYFEREKPFLFNFSTPKGNGYFSYFMGSCLVLRCIRSPGKEIMRCIKFEFMPRKWYHIALTFIYSRWSKGEIHCFVDGCLVEVIDSNWLVSQNEHFDHCYIGCGHEEDEGEAFSGQMAAIYVLSQSITPQQAACLHYLGSSYQSHFKHKSESNLPENYKKLLFDGKLSESIIFSYCPKDCHGQMVLSHPPNTSKNATNSYFVQVPHAIMKNGVEVITTHSIHNSLHSVGGIQMLLPLFSQIDMAKEENIEEEICLKLLTVIATLLGTSLNSQQQFLQCRGFSVISNLLQNSSNVHLSMNLLEVQVRLYTFLANEFFSNIDLLQIVRRTQTVVILMNTLKKYWITLPNGYIEEEGEEEGENNAQNKSPSKNNNTNFDRSAIVHVRTCILKLVYNFTFLCCEGSEERDDELQCIFNFIATTNEDDNLYDVLTQTMQQISDHPAILVPAFDKKKVICIIFNLISSPNELIKIPALKMFGYYLCRSTQKRKNESINQRNLFHLLTDKLMLNCHSLSLATYNALFEILVELVCPEILFVKHEELTIENTRFENPQILKVVAQLLIQSEESSETLRVKRIFLQDLIRHCKDCRENRRIILQMSVWQEWLISLSYIYPENEEQKNVSELVFQLFSILLFHAIRLEYGGWRVWVDTMAIAHSKVSWQKYRKNLTQKQEEDARKKLGENLTKNDQSSSSGGGVSSLYRTPDFVWSQVQIQFLNDLLMLIQAVVQEWKDSPSPVADYLNNSDNHVFITNTVHIFSQLADSLVMACGGLLPLLAAATAPTSELELFDTTQQELDISDAAYFLEIFAEIADVFIFTSPLTLNELEQEKNMPAGGILRQALRLSATSAVRGILSSILSNNESIFGSEINSTKYEAIRKFIKNKSTNVEFKDQLLQTVDLQRLKNLIYRDMEEVKQAQFLALSIVYFLSVLMVSRYRDILEPSPQQQINSGGVVNSGNNLKNNSVNDGKQSVTKEPAKLNSISEEDKNEDENHLNNENEDEKEDEVEEVNVDEINSNKMYEEGNEEKANNEIVKQISSIQLNENSNETNNNKDENSDTNKYEPHHLTSLNRPDLVLSSNENSIERRRYLTDKLQKSIEPVIPLFREILCDFRSFLQKTLLGTHGQEIMNDVRVMHTLKNGSVIEIVMLLCSQEWQTSLQKHSGLAFIELVNEGRLMAHATRDHILRVANEADFILNRLRAEDVSKHAQFESEVNDQLQHRKTEEQLSNQLIISARRREFIQSTKFLEKIVNILTSPTGAWYSDLQKNMPKFEKLDVWEDDSRMRRRFVHNPYGQRHSISSSNEKRKTKNLEEEQNKIKKDEDLNKLLKDLARKMIASGGVSKTNNILQQFVDETEIERLIREEENSNSVNASTTNNAASENKNGQSTFSTFAKLIAPGVIVPGTITLTGSDLYFDADEDDQSFKQNLQVGEKNFFEKIFLEVERV</sequence>
<organism evidence="1 2">
    <name type="scientific">Meloidogyne enterolobii</name>
    <name type="common">Root-knot nematode worm</name>
    <name type="synonym">Meloidogyne mayaguensis</name>
    <dbReference type="NCBI Taxonomy" id="390850"/>
    <lineage>
        <taxon>Eukaryota</taxon>
        <taxon>Metazoa</taxon>
        <taxon>Ecdysozoa</taxon>
        <taxon>Nematoda</taxon>
        <taxon>Chromadorea</taxon>
        <taxon>Rhabditida</taxon>
        <taxon>Tylenchina</taxon>
        <taxon>Tylenchomorpha</taxon>
        <taxon>Tylenchoidea</taxon>
        <taxon>Meloidogynidae</taxon>
        <taxon>Meloidogyninae</taxon>
        <taxon>Meloidogyne</taxon>
    </lineage>
</organism>
<dbReference type="Proteomes" id="UP001497535">
    <property type="component" value="Unassembled WGS sequence"/>
</dbReference>
<gene>
    <name evidence="1" type="ORF">MENTE1834_LOCUS41904</name>
</gene>
<accession>A0ACB1AQT3</accession>
<proteinExistence type="predicted"/>
<keyword evidence="2" id="KW-1185">Reference proteome</keyword>
<evidence type="ECO:0000313" key="1">
    <source>
        <dbReference type="EMBL" id="CAK5099752.1"/>
    </source>
</evidence>
<evidence type="ECO:0000313" key="2">
    <source>
        <dbReference type="Proteomes" id="UP001497535"/>
    </source>
</evidence>
<reference evidence="1" key="1">
    <citation type="submission" date="2023-11" db="EMBL/GenBank/DDBJ databases">
        <authorList>
            <person name="Poullet M."/>
        </authorList>
    </citation>
    <scope>NUCLEOTIDE SEQUENCE</scope>
    <source>
        <strain evidence="1">E1834</strain>
    </source>
</reference>
<name>A0ACB1AQT3_MELEN</name>
<dbReference type="EMBL" id="CAVMJV010000106">
    <property type="protein sequence ID" value="CAK5099752.1"/>
    <property type="molecule type" value="Genomic_DNA"/>
</dbReference>
<comment type="caution">
    <text evidence="1">The sequence shown here is derived from an EMBL/GenBank/DDBJ whole genome shotgun (WGS) entry which is preliminary data.</text>
</comment>
<protein>
    <submittedName>
        <fullName evidence="1">Uncharacterized protein</fullName>
    </submittedName>
</protein>